<sequence length="188" mass="21305">MSYHTSVPIKYIEGDEEALETSFQSLEIASTAGAETEQEGFKPSRVVIMAARVLIKGGYQPCNGLGNKLEGIAEPAEALVEMKRLIEQERPKFQSLVEELEAINLGGEEEKKEVRVGKQMPPDLRRSLIELLEEYADVFAWSYQDMPGLDREIVEHRLPLLPNSVLVQQQLRRMKPEVALKIKEEVEK</sequence>
<name>A0A371HQF2_MUCPR</name>
<evidence type="ECO:0000313" key="2">
    <source>
        <dbReference type="Proteomes" id="UP000257109"/>
    </source>
</evidence>
<organism evidence="1 2">
    <name type="scientific">Mucuna pruriens</name>
    <name type="common">Velvet bean</name>
    <name type="synonym">Dolichos pruriens</name>
    <dbReference type="NCBI Taxonomy" id="157652"/>
    <lineage>
        <taxon>Eukaryota</taxon>
        <taxon>Viridiplantae</taxon>
        <taxon>Streptophyta</taxon>
        <taxon>Embryophyta</taxon>
        <taxon>Tracheophyta</taxon>
        <taxon>Spermatophyta</taxon>
        <taxon>Magnoliopsida</taxon>
        <taxon>eudicotyledons</taxon>
        <taxon>Gunneridae</taxon>
        <taxon>Pentapetalae</taxon>
        <taxon>rosids</taxon>
        <taxon>fabids</taxon>
        <taxon>Fabales</taxon>
        <taxon>Fabaceae</taxon>
        <taxon>Papilionoideae</taxon>
        <taxon>50 kb inversion clade</taxon>
        <taxon>NPAAA clade</taxon>
        <taxon>indigoferoid/millettioid clade</taxon>
        <taxon>Phaseoleae</taxon>
        <taxon>Mucuna</taxon>
    </lineage>
</organism>
<accession>A0A371HQF2</accession>
<feature type="non-terminal residue" evidence="1">
    <location>
        <position position="1"/>
    </location>
</feature>
<dbReference type="Proteomes" id="UP000257109">
    <property type="component" value="Unassembled WGS sequence"/>
</dbReference>
<dbReference type="OrthoDB" id="4822at2759"/>
<comment type="caution">
    <text evidence="1">The sequence shown here is derived from an EMBL/GenBank/DDBJ whole genome shotgun (WGS) entry which is preliminary data.</text>
</comment>
<keyword evidence="2" id="KW-1185">Reference proteome</keyword>
<evidence type="ECO:0000313" key="1">
    <source>
        <dbReference type="EMBL" id="RDY05015.1"/>
    </source>
</evidence>
<reference evidence="1" key="1">
    <citation type="submission" date="2018-05" db="EMBL/GenBank/DDBJ databases">
        <title>Draft genome of Mucuna pruriens seed.</title>
        <authorList>
            <person name="Nnadi N.E."/>
            <person name="Vos R."/>
            <person name="Hasami M.H."/>
            <person name="Devisetty U.K."/>
            <person name="Aguiy J.C."/>
        </authorList>
    </citation>
    <scope>NUCLEOTIDE SEQUENCE [LARGE SCALE GENOMIC DNA]</scope>
    <source>
        <strain evidence="1">JCA_2017</strain>
    </source>
</reference>
<protein>
    <recommendedName>
        <fullName evidence="3">G-patch domain-containing protein</fullName>
    </recommendedName>
</protein>
<evidence type="ECO:0008006" key="3">
    <source>
        <dbReference type="Google" id="ProtNLM"/>
    </source>
</evidence>
<dbReference type="STRING" id="157652.A0A371HQF2"/>
<proteinExistence type="predicted"/>
<gene>
    <name evidence="1" type="ORF">CR513_11200</name>
</gene>
<dbReference type="EMBL" id="QJKJ01001962">
    <property type="protein sequence ID" value="RDY05015.1"/>
    <property type="molecule type" value="Genomic_DNA"/>
</dbReference>
<dbReference type="AlphaFoldDB" id="A0A371HQF2"/>